<evidence type="ECO:0000256" key="1">
    <source>
        <dbReference type="ARBA" id="ARBA00004370"/>
    </source>
</evidence>
<accession>A0A100WF21</accession>
<dbReference type="EMBL" id="BCSY01000071">
    <property type="protein sequence ID" value="GAS97319.1"/>
    <property type="molecule type" value="Genomic_DNA"/>
</dbReference>
<dbReference type="GO" id="GO:0006465">
    <property type="term" value="P:signal peptide processing"/>
    <property type="evidence" value="ECO:0007669"/>
    <property type="project" value="InterPro"/>
</dbReference>
<dbReference type="InterPro" id="IPR047217">
    <property type="entry name" value="S49_SppA_67K_type_N"/>
</dbReference>
<keyword evidence="5" id="KW-0720">Serine protease</keyword>
<dbReference type="GO" id="GO:0016020">
    <property type="term" value="C:membrane"/>
    <property type="evidence" value="ECO:0007669"/>
    <property type="project" value="UniProtKB-SubCell"/>
</dbReference>
<dbReference type="PANTHER" id="PTHR33209">
    <property type="entry name" value="PROTEASE 4"/>
    <property type="match status" value="1"/>
</dbReference>
<dbReference type="AlphaFoldDB" id="A0A100WF21"/>
<dbReference type="Gene3D" id="3.90.226.10">
    <property type="entry name" value="2-enoyl-CoA Hydratase, Chain A, domain 1"/>
    <property type="match status" value="3"/>
</dbReference>
<dbReference type="CDD" id="cd07023">
    <property type="entry name" value="S49_Sppa_N_C"/>
    <property type="match status" value="1"/>
</dbReference>
<evidence type="ECO:0000313" key="10">
    <source>
        <dbReference type="Proteomes" id="UP000069443"/>
    </source>
</evidence>
<evidence type="ECO:0000259" key="8">
    <source>
        <dbReference type="Pfam" id="PF01343"/>
    </source>
</evidence>
<keyword evidence="3 9" id="KW-0645">Protease</keyword>
<dbReference type="Proteomes" id="UP000069443">
    <property type="component" value="Unassembled WGS sequence"/>
</dbReference>
<dbReference type="PIRSF" id="PIRSF001217">
    <property type="entry name" value="Protease_4_SppA"/>
    <property type="match status" value="1"/>
</dbReference>
<dbReference type="InterPro" id="IPR002142">
    <property type="entry name" value="Peptidase_S49"/>
</dbReference>
<feature type="active site" description="Nucleophile" evidence="7">
    <location>
        <position position="391"/>
    </location>
</feature>
<evidence type="ECO:0000256" key="2">
    <source>
        <dbReference type="ARBA" id="ARBA00008683"/>
    </source>
</evidence>
<feature type="domain" description="Peptidase S49" evidence="8">
    <location>
        <begin position="114"/>
        <end position="262"/>
    </location>
</feature>
<evidence type="ECO:0000256" key="5">
    <source>
        <dbReference type="ARBA" id="ARBA00022825"/>
    </source>
</evidence>
<dbReference type="InterPro" id="IPR004634">
    <property type="entry name" value="Pept_S49_pIV"/>
</dbReference>
<sequence length="594" mass="61482">MFGFLPDFLPGFLSGPADLRAIVRKVDTARHNGVPDGCVLELDLQAVPPETVGFDPLALISAGGRPVTLRQAVAAIHRAAKDDRVAGLIARVQIPAAAPGPVQELRAAVAEFGAVKPTLAWAETYPGTMSYYLASAFREVWMQPSGTVGLVGFATNAMFLRDALDKAGIEAQFVARGEYKSAANLFTQDSYTDAHREADSAMIESLHAQVRAAVAASRHLEADAVDALADKAPLLRDDAISGGLVDRIGFRDEAYARIAELSGGAAVADGPDAPPRLFLSRYARATATKPVPNVPGRKPKPTIAVVTLHGPIVSGRGGPQVLPIGNSSTGGDTIAAALREAAADDDVSAIVLRVDSPGGSVTGSETIWREVVRAKAAGKPVVASMGAVAASGGYYVSMAADEIVANAGTITGSIGVVTGKLVARELKGRLGVGTDSVRTNANADAWSVNAPFTAEQHAHVEAEADLFYTDFVQRVADGRDLSVEAVDAVARGRVWTGADALDRGLVDELGGLRTAVTRAKVLAGLAPDAAVRLVGYPGSSVLDMLRPKASSQPAAASLPQAVGALLGRSMIGALEQAHGAVTGVTALWLGDYRF</sequence>
<keyword evidence="6" id="KW-0472">Membrane</keyword>
<proteinExistence type="inferred from homology"/>
<dbReference type="InterPro" id="IPR047272">
    <property type="entry name" value="S49_SppA_C"/>
</dbReference>
<evidence type="ECO:0000313" key="9">
    <source>
        <dbReference type="EMBL" id="GAS97319.1"/>
    </source>
</evidence>
<dbReference type="RefSeq" id="WP_062658225.1">
    <property type="nucleotide sequence ID" value="NZ_BCSY01000071.1"/>
</dbReference>
<name>A0A100WF21_MYCCR</name>
<dbReference type="SUPFAM" id="SSF52096">
    <property type="entry name" value="ClpP/crotonase"/>
    <property type="match status" value="2"/>
</dbReference>
<reference evidence="10" key="2">
    <citation type="submission" date="2016-02" db="EMBL/GenBank/DDBJ databases">
        <title>Draft genome sequence of five rapidly growing Mycobacterium species.</title>
        <authorList>
            <person name="Katahira K."/>
            <person name="Gotou Y."/>
            <person name="Iida K."/>
            <person name="Ogura Y."/>
            <person name="Hayashi T."/>
        </authorList>
    </citation>
    <scope>NUCLEOTIDE SEQUENCE [LARGE SCALE GENOMIC DNA]</scope>
    <source>
        <strain evidence="10">JCM15298</strain>
    </source>
</reference>
<gene>
    <name evidence="9" type="ORF">RMCC_4285</name>
</gene>
<evidence type="ECO:0000256" key="4">
    <source>
        <dbReference type="ARBA" id="ARBA00022801"/>
    </source>
</evidence>
<evidence type="ECO:0000256" key="7">
    <source>
        <dbReference type="PIRSR" id="PIRSR001217-1"/>
    </source>
</evidence>
<evidence type="ECO:0000256" key="3">
    <source>
        <dbReference type="ARBA" id="ARBA00022670"/>
    </source>
</evidence>
<comment type="subcellular location">
    <subcellularLocation>
        <location evidence="1">Membrane</location>
    </subcellularLocation>
</comment>
<comment type="similarity">
    <text evidence="2">Belongs to the peptidase S49 family.</text>
</comment>
<dbReference type="PANTHER" id="PTHR33209:SF1">
    <property type="entry name" value="PEPTIDASE S49 DOMAIN-CONTAINING PROTEIN"/>
    <property type="match status" value="1"/>
</dbReference>
<feature type="domain" description="Peptidase S49" evidence="8">
    <location>
        <begin position="374"/>
        <end position="525"/>
    </location>
</feature>
<dbReference type="CDD" id="cd07018">
    <property type="entry name" value="S49_SppA_67K_type"/>
    <property type="match status" value="1"/>
</dbReference>
<dbReference type="NCBIfam" id="TIGR00706">
    <property type="entry name" value="SppA_dom"/>
    <property type="match status" value="1"/>
</dbReference>
<dbReference type="Pfam" id="PF01343">
    <property type="entry name" value="Peptidase_S49"/>
    <property type="match status" value="2"/>
</dbReference>
<feature type="active site" description="Proton donor/acceptor" evidence="7">
    <location>
        <position position="180"/>
    </location>
</feature>
<comment type="caution">
    <text evidence="9">The sequence shown here is derived from an EMBL/GenBank/DDBJ whole genome shotgun (WGS) entry which is preliminary data.</text>
</comment>
<dbReference type="NCBIfam" id="TIGR00705">
    <property type="entry name" value="SppA_67K"/>
    <property type="match status" value="1"/>
</dbReference>
<dbReference type="Gene3D" id="6.20.330.10">
    <property type="match status" value="1"/>
</dbReference>
<dbReference type="GO" id="GO:0008236">
    <property type="term" value="F:serine-type peptidase activity"/>
    <property type="evidence" value="ECO:0007669"/>
    <property type="project" value="UniProtKB-KW"/>
</dbReference>
<protein>
    <submittedName>
        <fullName evidence="9">Protease IV sppA</fullName>
    </submittedName>
</protein>
<dbReference type="InterPro" id="IPR029045">
    <property type="entry name" value="ClpP/crotonase-like_dom_sf"/>
</dbReference>
<dbReference type="InterPro" id="IPR004635">
    <property type="entry name" value="Pept_S49_SppA"/>
</dbReference>
<keyword evidence="4" id="KW-0378">Hydrolase</keyword>
<reference evidence="10" key="1">
    <citation type="journal article" date="2016" name="Genome Announc.">
        <title>Draft Genome Sequences of Five Rapidly Growing Mycobacterium Species, M. thermoresistibile, M. fortuitum subsp. acetamidolyticum, M. canariasense, M. brisbanense, and M. novocastrense.</title>
        <authorList>
            <person name="Katahira K."/>
            <person name="Ogura Y."/>
            <person name="Gotoh Y."/>
            <person name="Hayashi T."/>
        </authorList>
    </citation>
    <scope>NUCLEOTIDE SEQUENCE [LARGE SCALE GENOMIC DNA]</scope>
    <source>
        <strain evidence="10">JCM15298</strain>
    </source>
</reference>
<keyword evidence="10" id="KW-1185">Reference proteome</keyword>
<dbReference type="STRING" id="228230.RMCC_4285"/>
<evidence type="ECO:0000256" key="6">
    <source>
        <dbReference type="ARBA" id="ARBA00023136"/>
    </source>
</evidence>
<organism evidence="9 10">
    <name type="scientific">Mycolicibacterium canariasense</name>
    <name type="common">Mycobacterium canariasense</name>
    <dbReference type="NCBI Taxonomy" id="228230"/>
    <lineage>
        <taxon>Bacteria</taxon>
        <taxon>Bacillati</taxon>
        <taxon>Actinomycetota</taxon>
        <taxon>Actinomycetes</taxon>
        <taxon>Mycobacteriales</taxon>
        <taxon>Mycobacteriaceae</taxon>
        <taxon>Mycolicibacterium</taxon>
    </lineage>
</organism>
<dbReference type="OrthoDB" id="9764363at2"/>